<dbReference type="Pfam" id="PF00989">
    <property type="entry name" value="PAS"/>
    <property type="match status" value="1"/>
</dbReference>
<evidence type="ECO:0000256" key="3">
    <source>
        <dbReference type="ARBA" id="ARBA00023015"/>
    </source>
</evidence>
<dbReference type="EMBL" id="JAEEGC010000072">
    <property type="protein sequence ID" value="MBV7274322.1"/>
    <property type="molecule type" value="Genomic_DNA"/>
</dbReference>
<evidence type="ECO:0000259" key="6">
    <source>
        <dbReference type="PROSITE" id="PS50045"/>
    </source>
</evidence>
<feature type="domain" description="Sigma-54 factor interaction" evidence="6">
    <location>
        <begin position="322"/>
        <end position="552"/>
    </location>
</feature>
<dbReference type="CDD" id="cd00130">
    <property type="entry name" value="PAS"/>
    <property type="match status" value="1"/>
</dbReference>
<evidence type="ECO:0000256" key="2">
    <source>
        <dbReference type="ARBA" id="ARBA00022840"/>
    </source>
</evidence>
<dbReference type="Pfam" id="PF06506">
    <property type="entry name" value="PrpR_N"/>
    <property type="match status" value="1"/>
</dbReference>
<dbReference type="PROSITE" id="PS50112">
    <property type="entry name" value="PAS"/>
    <property type="match status" value="1"/>
</dbReference>
<sequence length="636" mass="71519">MKPKILVISISDDLTEKAKNISRELKIPLTIYQGGIMKDGHKYAKKMEENFDVIISQGGTAQAIRETVNIPVVSIVISIADFLDALLKAKEYGNKIALMSYKTEELDDLEKFKEVLDIDFKIFPYANSSELKNQIKNIKKEEKITLVNMGSCICNLAAQNQINSVLIKSSKKSIKQAIISANNIIELGRREKERAERLKAIVDHSVEGIIAIDENGIITTLNPVAKKILDISSDDIIGTSISNFKSKFGFNIYEDNSIQMGKVININDIPVIINKILINVDNNQVGSIITIAEISKLQKLEQKVRNNLYNKGLIAKYSFSNIIGSSIAIKKTVEQAMQFGKTSTTVLIQGETGSGKELFAQSIHNISPRRKGPFVAINCAALPENLLESELFGYEEGAFTGAKKGGKLGLFELAHKGTIFLDEIGEIPLSLQSRLLRVLQEKEVMRIGGDCVLNVDVRIIAATNLDLYRMVAEKKFREDLYFRINVLNLKIPPLRERREDIPFLVKNFIELMNNKHETSIDNITQEGMNSLKKYDWPGNIRELENFIEKMVILSNISVVNKDFIEQLLEEHIPNRNSGLLTSDNIEDILIIKKGSLKDMEIQIINAMNKEIKDNKALLAEKLGISRSTLWKKLKEK</sequence>
<protein>
    <submittedName>
        <fullName evidence="8">Sigma 54-interacting transcriptional regulator</fullName>
    </submittedName>
</protein>
<evidence type="ECO:0000256" key="5">
    <source>
        <dbReference type="ARBA" id="ARBA00023163"/>
    </source>
</evidence>
<dbReference type="PROSITE" id="PS00675">
    <property type="entry name" value="SIGMA54_INTERACT_1"/>
    <property type="match status" value="1"/>
</dbReference>
<dbReference type="CDD" id="cd00009">
    <property type="entry name" value="AAA"/>
    <property type="match status" value="1"/>
</dbReference>
<keyword evidence="2" id="KW-0067">ATP-binding</keyword>
<dbReference type="InterPro" id="IPR058031">
    <property type="entry name" value="AAA_lid_NorR"/>
</dbReference>
<dbReference type="GO" id="GO:0005524">
    <property type="term" value="F:ATP binding"/>
    <property type="evidence" value="ECO:0007669"/>
    <property type="project" value="UniProtKB-KW"/>
</dbReference>
<dbReference type="FunFam" id="3.40.50.300:FF:000006">
    <property type="entry name" value="DNA-binding transcriptional regulator NtrC"/>
    <property type="match status" value="1"/>
</dbReference>
<evidence type="ECO:0000313" key="9">
    <source>
        <dbReference type="Proteomes" id="UP000694308"/>
    </source>
</evidence>
<dbReference type="InterPro" id="IPR000014">
    <property type="entry name" value="PAS"/>
</dbReference>
<evidence type="ECO:0000259" key="7">
    <source>
        <dbReference type="PROSITE" id="PS50112"/>
    </source>
</evidence>
<dbReference type="PROSITE" id="PS00688">
    <property type="entry name" value="SIGMA54_INTERACT_3"/>
    <property type="match status" value="1"/>
</dbReference>
<dbReference type="Pfam" id="PF25601">
    <property type="entry name" value="AAA_lid_14"/>
    <property type="match status" value="1"/>
</dbReference>
<keyword evidence="5" id="KW-0804">Transcription</keyword>
<evidence type="ECO:0000313" key="8">
    <source>
        <dbReference type="EMBL" id="MBV7274322.1"/>
    </source>
</evidence>
<keyword evidence="1" id="KW-0547">Nucleotide-binding</keyword>
<dbReference type="NCBIfam" id="TIGR00229">
    <property type="entry name" value="sensory_box"/>
    <property type="match status" value="1"/>
</dbReference>
<dbReference type="Pfam" id="PF02954">
    <property type="entry name" value="HTH_8"/>
    <property type="match status" value="1"/>
</dbReference>
<dbReference type="PANTHER" id="PTHR32071">
    <property type="entry name" value="TRANSCRIPTIONAL REGULATORY PROTEIN"/>
    <property type="match status" value="1"/>
</dbReference>
<dbReference type="PANTHER" id="PTHR32071:SF57">
    <property type="entry name" value="C4-DICARBOXYLATE TRANSPORT TRANSCRIPTIONAL REGULATORY PROTEIN DCTD"/>
    <property type="match status" value="1"/>
</dbReference>
<keyword evidence="3" id="KW-0805">Transcription regulation</keyword>
<organism evidence="8 9">
    <name type="scientific">Clostridium thailandense</name>
    <dbReference type="NCBI Taxonomy" id="2794346"/>
    <lineage>
        <taxon>Bacteria</taxon>
        <taxon>Bacillati</taxon>
        <taxon>Bacillota</taxon>
        <taxon>Clostridia</taxon>
        <taxon>Eubacteriales</taxon>
        <taxon>Clostridiaceae</taxon>
        <taxon>Clostridium</taxon>
    </lineage>
</organism>
<dbReference type="GO" id="GO:0000156">
    <property type="term" value="F:phosphorelay response regulator activity"/>
    <property type="evidence" value="ECO:0007669"/>
    <property type="project" value="InterPro"/>
</dbReference>
<dbReference type="InterPro" id="IPR013767">
    <property type="entry name" value="PAS_fold"/>
</dbReference>
<dbReference type="InterPro" id="IPR003593">
    <property type="entry name" value="AAA+_ATPase"/>
</dbReference>
<dbReference type="InterPro" id="IPR002197">
    <property type="entry name" value="HTH_Fis"/>
</dbReference>
<name>A0A949TPS2_9CLOT</name>
<dbReference type="InterPro" id="IPR025662">
    <property type="entry name" value="Sigma_54_int_dom_ATP-bd_1"/>
</dbReference>
<keyword evidence="9" id="KW-1185">Reference proteome</keyword>
<dbReference type="InterPro" id="IPR002078">
    <property type="entry name" value="Sigma_54_int"/>
</dbReference>
<dbReference type="Proteomes" id="UP000694308">
    <property type="component" value="Unassembled WGS sequence"/>
</dbReference>
<comment type="caution">
    <text evidence="8">The sequence shown here is derived from an EMBL/GenBank/DDBJ whole genome shotgun (WGS) entry which is preliminary data.</text>
</comment>
<evidence type="ECO:0000256" key="1">
    <source>
        <dbReference type="ARBA" id="ARBA00022741"/>
    </source>
</evidence>
<dbReference type="RefSeq" id="WP_218321384.1">
    <property type="nucleotide sequence ID" value="NZ_JAEEGC010000072.1"/>
</dbReference>
<keyword evidence="4" id="KW-0238">DNA-binding</keyword>
<dbReference type="SMART" id="SM00382">
    <property type="entry name" value="AAA"/>
    <property type="match status" value="1"/>
</dbReference>
<dbReference type="SMART" id="SM00091">
    <property type="entry name" value="PAS"/>
    <property type="match status" value="1"/>
</dbReference>
<dbReference type="InterPro" id="IPR010524">
    <property type="entry name" value="Sig_transdc_resp-reg_PrpR_N"/>
</dbReference>
<dbReference type="InterPro" id="IPR025943">
    <property type="entry name" value="Sigma_54_int_dom_ATP-bd_2"/>
</dbReference>
<dbReference type="GO" id="GO:0006355">
    <property type="term" value="P:regulation of DNA-templated transcription"/>
    <property type="evidence" value="ECO:0007669"/>
    <property type="project" value="InterPro"/>
</dbReference>
<dbReference type="PROSITE" id="PS00676">
    <property type="entry name" value="SIGMA54_INTERACT_2"/>
    <property type="match status" value="1"/>
</dbReference>
<feature type="domain" description="PAS" evidence="7">
    <location>
        <begin position="194"/>
        <end position="240"/>
    </location>
</feature>
<dbReference type="InterPro" id="IPR025944">
    <property type="entry name" value="Sigma_54_int_dom_CS"/>
</dbReference>
<reference evidence="8" key="1">
    <citation type="submission" date="2020-12" db="EMBL/GenBank/DDBJ databases">
        <title>Clostridium thailandense sp. nov., a novel acetogenic bacterium isolated from peat land soil in Thailand.</title>
        <authorList>
            <person name="Chaikitkaew S."/>
            <person name="Birkeland N.K."/>
        </authorList>
    </citation>
    <scope>NUCLEOTIDE SEQUENCE</scope>
    <source>
        <strain evidence="8">PL3</strain>
    </source>
</reference>
<evidence type="ECO:0000256" key="4">
    <source>
        <dbReference type="ARBA" id="ARBA00023125"/>
    </source>
</evidence>
<dbReference type="Pfam" id="PF00158">
    <property type="entry name" value="Sigma54_activat"/>
    <property type="match status" value="1"/>
</dbReference>
<dbReference type="PROSITE" id="PS50045">
    <property type="entry name" value="SIGMA54_INTERACT_4"/>
    <property type="match status" value="1"/>
</dbReference>
<accession>A0A949TPS2</accession>
<gene>
    <name evidence="8" type="ORF">I6U48_15565</name>
</gene>
<proteinExistence type="predicted"/>
<dbReference type="GO" id="GO:0043565">
    <property type="term" value="F:sequence-specific DNA binding"/>
    <property type="evidence" value="ECO:0007669"/>
    <property type="project" value="InterPro"/>
</dbReference>
<dbReference type="AlphaFoldDB" id="A0A949TPS2"/>